<dbReference type="AlphaFoldDB" id="A0A0E9V134"/>
<accession>A0A0E9V134</accession>
<organism evidence="1">
    <name type="scientific">Anguilla anguilla</name>
    <name type="common">European freshwater eel</name>
    <name type="synonym">Muraena anguilla</name>
    <dbReference type="NCBI Taxonomy" id="7936"/>
    <lineage>
        <taxon>Eukaryota</taxon>
        <taxon>Metazoa</taxon>
        <taxon>Chordata</taxon>
        <taxon>Craniata</taxon>
        <taxon>Vertebrata</taxon>
        <taxon>Euteleostomi</taxon>
        <taxon>Actinopterygii</taxon>
        <taxon>Neopterygii</taxon>
        <taxon>Teleostei</taxon>
        <taxon>Anguilliformes</taxon>
        <taxon>Anguillidae</taxon>
        <taxon>Anguilla</taxon>
    </lineage>
</organism>
<sequence>MQHYYTKHLNCCPYEDSFSLSDKNSTRCSLTQMLVT</sequence>
<dbReference type="EMBL" id="GBXM01036840">
    <property type="protein sequence ID" value="JAH71737.1"/>
    <property type="molecule type" value="Transcribed_RNA"/>
</dbReference>
<proteinExistence type="predicted"/>
<evidence type="ECO:0000313" key="1">
    <source>
        <dbReference type="EMBL" id="JAH71737.1"/>
    </source>
</evidence>
<reference evidence="1" key="2">
    <citation type="journal article" date="2015" name="Fish Shellfish Immunol.">
        <title>Early steps in the European eel (Anguilla anguilla)-Vibrio vulnificus interaction in the gills: Role of the RtxA13 toxin.</title>
        <authorList>
            <person name="Callol A."/>
            <person name="Pajuelo D."/>
            <person name="Ebbesson L."/>
            <person name="Teles M."/>
            <person name="MacKenzie S."/>
            <person name="Amaro C."/>
        </authorList>
    </citation>
    <scope>NUCLEOTIDE SEQUENCE</scope>
</reference>
<name>A0A0E9V134_ANGAN</name>
<protein>
    <submittedName>
        <fullName evidence="1">Uncharacterized protein</fullName>
    </submittedName>
</protein>
<reference evidence="1" key="1">
    <citation type="submission" date="2014-11" db="EMBL/GenBank/DDBJ databases">
        <authorList>
            <person name="Amaro Gonzalez C."/>
        </authorList>
    </citation>
    <scope>NUCLEOTIDE SEQUENCE</scope>
</reference>